<reference evidence="3 4" key="1">
    <citation type="journal article" date="2024" name="Int. J. Syst. Evol. Microbiol.">
        <title>Paenibacillus hexagrammi sp. nov., a novel bacterium isolated from the gut content of Hexagrammos agrammus.</title>
        <authorList>
            <person name="Jung H.K."/>
            <person name="Kim D.G."/>
            <person name="Zin H."/>
            <person name="Park J."/>
            <person name="Jung H."/>
            <person name="Kim Y.O."/>
            <person name="Kong H.J."/>
            <person name="Kim J.W."/>
            <person name="Kim Y.S."/>
        </authorList>
    </citation>
    <scope>NUCLEOTIDE SEQUENCE [LARGE SCALE GENOMIC DNA]</scope>
    <source>
        <strain evidence="3 4">YPD9-1</strain>
    </source>
</reference>
<proteinExistence type="predicted"/>
<feature type="domain" description="Gfo/Idh/MocA-like oxidoreductase N-terminal" evidence="1">
    <location>
        <begin position="5"/>
        <end position="119"/>
    </location>
</feature>
<gene>
    <name evidence="3" type="ORF">L0M14_01770</name>
</gene>
<dbReference type="Pfam" id="PF01408">
    <property type="entry name" value="GFO_IDH_MocA"/>
    <property type="match status" value="1"/>
</dbReference>
<name>A0ABY3SJJ9_9BACL</name>
<dbReference type="InterPro" id="IPR051450">
    <property type="entry name" value="Gfo/Idh/MocA_Oxidoreductases"/>
</dbReference>
<evidence type="ECO:0000313" key="4">
    <source>
        <dbReference type="Proteomes" id="UP001649230"/>
    </source>
</evidence>
<dbReference type="Proteomes" id="UP001649230">
    <property type="component" value="Chromosome"/>
</dbReference>
<protein>
    <submittedName>
        <fullName evidence="3">Gfo/Idh/MocA family oxidoreductase</fullName>
    </submittedName>
</protein>
<evidence type="ECO:0000259" key="1">
    <source>
        <dbReference type="Pfam" id="PF01408"/>
    </source>
</evidence>
<dbReference type="Gene3D" id="3.30.360.10">
    <property type="entry name" value="Dihydrodipicolinate Reductase, domain 2"/>
    <property type="match status" value="1"/>
</dbReference>
<evidence type="ECO:0000259" key="2">
    <source>
        <dbReference type="Pfam" id="PF22725"/>
    </source>
</evidence>
<dbReference type="SUPFAM" id="SSF55347">
    <property type="entry name" value="Glyceraldehyde-3-phosphate dehydrogenase-like, C-terminal domain"/>
    <property type="match status" value="1"/>
</dbReference>
<dbReference type="EMBL" id="CP090978">
    <property type="protein sequence ID" value="UJF33993.1"/>
    <property type="molecule type" value="Genomic_DNA"/>
</dbReference>
<keyword evidence="4" id="KW-1185">Reference proteome</keyword>
<dbReference type="SUPFAM" id="SSF51735">
    <property type="entry name" value="NAD(P)-binding Rossmann-fold domains"/>
    <property type="match status" value="1"/>
</dbReference>
<dbReference type="InterPro" id="IPR036291">
    <property type="entry name" value="NAD(P)-bd_dom_sf"/>
</dbReference>
<dbReference type="PANTHER" id="PTHR43377:SF1">
    <property type="entry name" value="BILIVERDIN REDUCTASE A"/>
    <property type="match status" value="1"/>
</dbReference>
<evidence type="ECO:0000313" key="3">
    <source>
        <dbReference type="EMBL" id="UJF33993.1"/>
    </source>
</evidence>
<dbReference type="InterPro" id="IPR055170">
    <property type="entry name" value="GFO_IDH_MocA-like_dom"/>
</dbReference>
<dbReference type="Pfam" id="PF22725">
    <property type="entry name" value="GFO_IDH_MocA_C3"/>
    <property type="match status" value="1"/>
</dbReference>
<sequence>MLQIGIISFAHMHAYSYADAIRQLPGVTLVCIADEDEARGRAAAEQFGAEWTSDYRELLSRPLDAVIVTSENVRHCEHVLAAAEAGKHVLCEKPLATNEADGLRMIEACRNHGVRLQTAFPVRFVSPVIAAKRAVERGEIGTLLAAKGTNRGKFPSGWFTDPALSGGGALLDHTVHVTDLLRWISGMEVREVYAEAGYGKFADTQIDDCGLLTLTFDNGMFATIDCSWSRNENYPTWGDITLELIGTKGSLTLDAFAQQVRVFEAKGEQWLSWGDNMDLELIRDFTDSLRIGREPSVTGEDGLQAARVAFAAYESVHKGGPIPLKEVAKQIEGAKQHERKEETAE</sequence>
<dbReference type="RefSeq" id="WP_235120384.1">
    <property type="nucleotide sequence ID" value="NZ_CP090978.1"/>
</dbReference>
<dbReference type="PANTHER" id="PTHR43377">
    <property type="entry name" value="BILIVERDIN REDUCTASE A"/>
    <property type="match status" value="1"/>
</dbReference>
<organism evidence="3 4">
    <name type="scientific">Paenibacillus hexagrammi</name>
    <dbReference type="NCBI Taxonomy" id="2908839"/>
    <lineage>
        <taxon>Bacteria</taxon>
        <taxon>Bacillati</taxon>
        <taxon>Bacillota</taxon>
        <taxon>Bacilli</taxon>
        <taxon>Bacillales</taxon>
        <taxon>Paenibacillaceae</taxon>
        <taxon>Paenibacillus</taxon>
    </lineage>
</organism>
<accession>A0ABY3SJJ9</accession>
<dbReference type="InterPro" id="IPR000683">
    <property type="entry name" value="Gfo/Idh/MocA-like_OxRdtase_N"/>
</dbReference>
<feature type="domain" description="GFO/IDH/MocA-like oxidoreductase" evidence="2">
    <location>
        <begin position="130"/>
        <end position="251"/>
    </location>
</feature>
<dbReference type="Gene3D" id="3.40.50.720">
    <property type="entry name" value="NAD(P)-binding Rossmann-like Domain"/>
    <property type="match status" value="1"/>
</dbReference>